<feature type="domain" description="EF-hand" evidence="5">
    <location>
        <begin position="100"/>
        <end position="135"/>
    </location>
</feature>
<evidence type="ECO:0000313" key="6">
    <source>
        <dbReference type="EMBL" id="KOO31534.1"/>
    </source>
</evidence>
<dbReference type="InterPro" id="IPR018247">
    <property type="entry name" value="EF_Hand_1_Ca_BS"/>
</dbReference>
<dbReference type="Gene3D" id="1.10.238.10">
    <property type="entry name" value="EF-hand"/>
    <property type="match status" value="3"/>
</dbReference>
<evidence type="ECO:0000256" key="2">
    <source>
        <dbReference type="ARBA" id="ARBA00022837"/>
    </source>
</evidence>
<dbReference type="GO" id="GO:0005509">
    <property type="term" value="F:calcium ion binding"/>
    <property type="evidence" value="ECO:0007669"/>
    <property type="project" value="InterPro"/>
</dbReference>
<organism evidence="6 7">
    <name type="scientific">Chrysochromulina tobinii</name>
    <dbReference type="NCBI Taxonomy" id="1460289"/>
    <lineage>
        <taxon>Eukaryota</taxon>
        <taxon>Haptista</taxon>
        <taxon>Haptophyta</taxon>
        <taxon>Prymnesiophyceae</taxon>
        <taxon>Prymnesiales</taxon>
        <taxon>Chrysochromulinaceae</taxon>
        <taxon>Chrysochromulina</taxon>
    </lineage>
</organism>
<feature type="domain" description="EF-hand" evidence="5">
    <location>
        <begin position="137"/>
        <end position="172"/>
    </location>
</feature>
<evidence type="ECO:0000259" key="5">
    <source>
        <dbReference type="PROSITE" id="PS50222"/>
    </source>
</evidence>
<dbReference type="AlphaFoldDB" id="A0A0M0JY92"/>
<feature type="compositionally biased region" description="Acidic residues" evidence="4">
    <location>
        <begin position="795"/>
        <end position="819"/>
    </location>
</feature>
<reference evidence="7" key="1">
    <citation type="journal article" date="2015" name="PLoS Genet.">
        <title>Genome Sequence and Transcriptome Analyses of Chrysochromulina tobin: Metabolic Tools for Enhanced Algal Fitness in the Prominent Order Prymnesiales (Haptophyceae).</title>
        <authorList>
            <person name="Hovde B.T."/>
            <person name="Deodato C.R."/>
            <person name="Hunsperger H.M."/>
            <person name="Ryken S.A."/>
            <person name="Yost W."/>
            <person name="Jha R.K."/>
            <person name="Patterson J."/>
            <person name="Monnat R.J. Jr."/>
            <person name="Barlow S.B."/>
            <person name="Starkenburg S.R."/>
            <person name="Cattolico R.A."/>
        </authorList>
    </citation>
    <scope>NUCLEOTIDE SEQUENCE</scope>
    <source>
        <strain evidence="7">CCMP291</strain>
    </source>
</reference>
<gene>
    <name evidence="6" type="ORF">Ctob_006370</name>
</gene>
<feature type="domain" description="EF-hand" evidence="5">
    <location>
        <begin position="216"/>
        <end position="251"/>
    </location>
</feature>
<dbReference type="SMART" id="SM00054">
    <property type="entry name" value="EFh"/>
    <property type="match status" value="6"/>
</dbReference>
<dbReference type="EMBL" id="JWZX01001992">
    <property type="protein sequence ID" value="KOO31534.1"/>
    <property type="molecule type" value="Genomic_DNA"/>
</dbReference>
<sequence length="1126" mass="123749">MEAYPPKAWFWDDGPIFWMKDDNFGNHFAVDDATFESYQGRFVGLFRDPALRAASAYDWFTMDEQINGSRVTKEEYARRIRGSQTTQLAGQQFGLSCLWMNHARVALILEQWDEDGNGVVDLREFRRAVRSLGFGDLQDAAIDAIFVEFDEDRNGTISRSELDRRLKKYAKLIPEQKHALRKTAGGRRGAALSTTVKLDRSSGRMVSELIRDALADNAVRVIDLFRDWDENGDGLISQKEFYQAMAPLGLDVSREEALELFDQFDTDSSGKIEYKELSSMLPNSVATAAAIQAGVDAGSARGTLASSHASPHARLHDEAARQRARRRRSALGSKEDEKLDPNQFDYTIRAGLEKESGRLPPPPPVGPASLGCGLVYTSAELRQLEKGEYTFAPDRSKTAARKPHGLTPRASAADATVGRTPSTTPNTLILLRDALARSVTRVQEIFGSWDTDGNGLVSAREFRQAVLSLGFESAQPAHIDQIFRELDEDGSGSISYRELDKRLRKYAGIAVTQRHELRKRAGAAEGAPEAYAPEAYAPVVANEVGDEWGRVALALRALDGHAPVAAELATMQLGRVDWSATSPLATAPAIEPERPVWERLHRMAETLSEAREQRQAMAEEVAAQQADRSKFHPYITPKSKKLHREGFVEDRLIAGWADSLLALEERAHAEAQAQAERLAAEARADLAPTSTSRARRLVDEKLAGVPVHRRLYSEAANTRERLEMKRQQLAEEEREHERWDGRVLPQGDLALTRRGERRGTLARTPAKSLSPFRHDTPARSTQATAKRGEGHGDGDGDDDDDDDDDGGTEEAGVDAEEAGVDIRGADGTTPRSIKGSVSKRQGGKSIPNGPIAEGLQLPLALLQASLSAVASAGDAPVNAPAPALATAPRLEPAHERLYKHGADAIAKTLQREQAWRKVVAERHKGRSNADERQRTADEEAAEAEACARLYQRAQELQQRQKEREALHDRPQELPPAPPALPAVAADAMAADANAASGSLAGSGTAPETAPRLPETAPRLPETAHAPRVVSAAEAAAKGAQRHFEAMMRLQRREELVLHVRREEEQAADALRQRTTGASPVKGAARTEHLYQCAVERQARLERLTMERQEQLRSIELDGYTFAPQLK</sequence>
<feature type="compositionally biased region" description="Low complexity" evidence="4">
    <location>
        <begin position="994"/>
        <end position="1006"/>
    </location>
</feature>
<feature type="coiled-coil region" evidence="3">
    <location>
        <begin position="712"/>
        <end position="742"/>
    </location>
</feature>
<dbReference type="InterPro" id="IPR011992">
    <property type="entry name" value="EF-hand-dom_pair"/>
</dbReference>
<feature type="domain" description="EF-hand" evidence="5">
    <location>
        <begin position="474"/>
        <end position="509"/>
    </location>
</feature>
<keyword evidence="1" id="KW-0677">Repeat</keyword>
<feature type="region of interest" description="Disordered" evidence="4">
    <location>
        <begin position="750"/>
        <end position="849"/>
    </location>
</feature>
<comment type="caution">
    <text evidence="6">The sequence shown here is derived from an EMBL/GenBank/DDBJ whole genome shotgun (WGS) entry which is preliminary data.</text>
</comment>
<feature type="region of interest" description="Disordered" evidence="4">
    <location>
        <begin position="920"/>
        <end position="940"/>
    </location>
</feature>
<dbReference type="CDD" id="cd00051">
    <property type="entry name" value="EFh"/>
    <property type="match status" value="3"/>
</dbReference>
<dbReference type="PROSITE" id="PS00018">
    <property type="entry name" value="EF_HAND_1"/>
    <property type="match status" value="6"/>
</dbReference>
<feature type="region of interest" description="Disordered" evidence="4">
    <location>
        <begin position="396"/>
        <end position="421"/>
    </location>
</feature>
<dbReference type="OrthoDB" id="444540at2759"/>
<accession>A0A0M0JY92</accession>
<keyword evidence="2" id="KW-0106">Calcium</keyword>
<evidence type="ECO:0000313" key="7">
    <source>
        <dbReference type="Proteomes" id="UP000037460"/>
    </source>
</evidence>
<dbReference type="InterPro" id="IPR002048">
    <property type="entry name" value="EF_hand_dom"/>
</dbReference>
<protein>
    <submittedName>
        <fullName evidence="6">Cre-cal-1 protein</fullName>
    </submittedName>
</protein>
<feature type="compositionally biased region" description="Basic and acidic residues" evidence="4">
    <location>
        <begin position="920"/>
        <end position="937"/>
    </location>
</feature>
<feature type="region of interest" description="Disordered" evidence="4">
    <location>
        <begin position="301"/>
        <end position="344"/>
    </location>
</feature>
<dbReference type="SUPFAM" id="SSF47473">
    <property type="entry name" value="EF-hand"/>
    <property type="match status" value="2"/>
</dbReference>
<feature type="region of interest" description="Disordered" evidence="4">
    <location>
        <begin position="954"/>
        <end position="979"/>
    </location>
</feature>
<evidence type="ECO:0000256" key="4">
    <source>
        <dbReference type="SAM" id="MobiDB-lite"/>
    </source>
</evidence>
<dbReference type="Pfam" id="PF13499">
    <property type="entry name" value="EF-hand_7"/>
    <property type="match status" value="3"/>
</dbReference>
<keyword evidence="3" id="KW-0175">Coiled coil</keyword>
<evidence type="ECO:0000256" key="3">
    <source>
        <dbReference type="SAM" id="Coils"/>
    </source>
</evidence>
<keyword evidence="7" id="KW-1185">Reference proteome</keyword>
<dbReference type="PANTHER" id="PTHR23050">
    <property type="entry name" value="CALCIUM BINDING PROTEIN"/>
    <property type="match status" value="1"/>
</dbReference>
<proteinExistence type="predicted"/>
<name>A0A0M0JY92_9EUKA</name>
<feature type="domain" description="EF-hand" evidence="5">
    <location>
        <begin position="437"/>
        <end position="472"/>
    </location>
</feature>
<dbReference type="InterPro" id="IPR050145">
    <property type="entry name" value="Centrin_CML-like"/>
</dbReference>
<dbReference type="PROSITE" id="PS50222">
    <property type="entry name" value="EF_HAND_2"/>
    <property type="match status" value="6"/>
</dbReference>
<evidence type="ECO:0000256" key="1">
    <source>
        <dbReference type="ARBA" id="ARBA00022737"/>
    </source>
</evidence>
<feature type="domain" description="EF-hand" evidence="5">
    <location>
        <begin position="252"/>
        <end position="287"/>
    </location>
</feature>
<feature type="region of interest" description="Disordered" evidence="4">
    <location>
        <begin position="994"/>
        <end position="1020"/>
    </location>
</feature>
<feature type="coiled-coil region" evidence="3">
    <location>
        <begin position="600"/>
        <end position="627"/>
    </location>
</feature>
<dbReference type="Proteomes" id="UP000037460">
    <property type="component" value="Unassembled WGS sequence"/>
</dbReference>
<feature type="compositionally biased region" description="Basic and acidic residues" evidence="4">
    <location>
        <begin position="958"/>
        <end position="971"/>
    </location>
</feature>